<evidence type="ECO:0000313" key="1">
    <source>
        <dbReference type="EMBL" id="GAI88379.1"/>
    </source>
</evidence>
<gene>
    <name evidence="1" type="ORF">S12H4_37788</name>
</gene>
<dbReference type="AlphaFoldDB" id="X1U7T2"/>
<protein>
    <submittedName>
        <fullName evidence="1">Uncharacterized protein</fullName>
    </submittedName>
</protein>
<reference evidence="1" key="1">
    <citation type="journal article" date="2014" name="Front. Microbiol.">
        <title>High frequency of phylogenetically diverse reductive dehalogenase-homologous genes in deep subseafloor sedimentary metagenomes.</title>
        <authorList>
            <person name="Kawai M."/>
            <person name="Futagami T."/>
            <person name="Toyoda A."/>
            <person name="Takaki Y."/>
            <person name="Nishi S."/>
            <person name="Hori S."/>
            <person name="Arai W."/>
            <person name="Tsubouchi T."/>
            <person name="Morono Y."/>
            <person name="Uchiyama I."/>
            <person name="Ito T."/>
            <person name="Fujiyama A."/>
            <person name="Inagaki F."/>
            <person name="Takami H."/>
        </authorList>
    </citation>
    <scope>NUCLEOTIDE SEQUENCE</scope>
    <source>
        <strain evidence="1">Expedition CK06-06</strain>
    </source>
</reference>
<organism evidence="1">
    <name type="scientific">marine sediment metagenome</name>
    <dbReference type="NCBI Taxonomy" id="412755"/>
    <lineage>
        <taxon>unclassified sequences</taxon>
        <taxon>metagenomes</taxon>
        <taxon>ecological metagenomes</taxon>
    </lineage>
</organism>
<accession>X1U7T2</accession>
<comment type="caution">
    <text evidence="1">The sequence shown here is derived from an EMBL/GenBank/DDBJ whole genome shotgun (WGS) entry which is preliminary data.</text>
</comment>
<name>X1U7T2_9ZZZZ</name>
<proteinExistence type="predicted"/>
<sequence length="75" mass="8803">MFQLVSNLTRPQPKTKPYVPVSHTGVCPFGINVFLEQEVETEKRERTLQMISEAGFKWIRQEFPWEDIEIHGRGD</sequence>
<dbReference type="EMBL" id="BARW01022686">
    <property type="protein sequence ID" value="GAI88379.1"/>
    <property type="molecule type" value="Genomic_DNA"/>
</dbReference>